<name>A0A4P7VNM8_9BACT</name>
<keyword evidence="1" id="KW-1133">Transmembrane helix</keyword>
<dbReference type="Proteomes" id="UP000297031">
    <property type="component" value="Chromosome"/>
</dbReference>
<evidence type="ECO:0000313" key="3">
    <source>
        <dbReference type="Proteomes" id="UP000297031"/>
    </source>
</evidence>
<keyword evidence="1" id="KW-0812">Transmembrane</keyword>
<keyword evidence="1" id="KW-0472">Membrane</keyword>
<accession>A0A4P7VNM8</accession>
<organism evidence="2 3">
    <name type="scientific">Muribaculum gordoncarteri</name>
    <dbReference type="NCBI Taxonomy" id="2530390"/>
    <lineage>
        <taxon>Bacteria</taxon>
        <taxon>Pseudomonadati</taxon>
        <taxon>Bacteroidota</taxon>
        <taxon>Bacteroidia</taxon>
        <taxon>Bacteroidales</taxon>
        <taxon>Muribaculaceae</taxon>
        <taxon>Muribaculum</taxon>
    </lineage>
</organism>
<dbReference type="KEGG" id="mgod:E7746_02840"/>
<evidence type="ECO:0008006" key="4">
    <source>
        <dbReference type="Google" id="ProtNLM"/>
    </source>
</evidence>
<sequence>MSTKVKRIIIASVIAAVVIVIASIAVRACRENRLLEEGSVDVKAVIEKVERRHHEERYQRIRHRVHRQPAYTSYTIYFAYTVDGVEYHDDFTTRKGMLRSLYKGDSIIITYAIKDPAVTRVDTKRIKRRGLPVFTD</sequence>
<feature type="transmembrane region" description="Helical" evidence="1">
    <location>
        <begin position="7"/>
        <end position="26"/>
    </location>
</feature>
<evidence type="ECO:0000256" key="1">
    <source>
        <dbReference type="SAM" id="Phobius"/>
    </source>
</evidence>
<dbReference type="EMBL" id="CP039393">
    <property type="protein sequence ID" value="QCD34888.1"/>
    <property type="molecule type" value="Genomic_DNA"/>
</dbReference>
<keyword evidence="3" id="KW-1185">Reference proteome</keyword>
<protein>
    <recommendedName>
        <fullName evidence="4">DUF3592 domain-containing protein</fullName>
    </recommendedName>
</protein>
<reference evidence="2 3" key="1">
    <citation type="submission" date="2019-02" db="EMBL/GenBank/DDBJ databases">
        <title>Isolation and identification of novel species under the genus Muribaculum.</title>
        <authorList>
            <person name="Miyake S."/>
            <person name="Ding Y."/>
            <person name="Low A."/>
            <person name="Soh M."/>
            <person name="Seedorf H."/>
        </authorList>
    </citation>
    <scope>NUCLEOTIDE SEQUENCE [LARGE SCALE GENOMIC DNA]</scope>
    <source>
        <strain evidence="2 3">TLL-A4</strain>
    </source>
</reference>
<gene>
    <name evidence="2" type="ORF">E7746_02840</name>
</gene>
<dbReference type="RefSeq" id="WP_123396139.1">
    <property type="nucleotide sequence ID" value="NZ_CANQMU010000013.1"/>
</dbReference>
<dbReference type="AlphaFoldDB" id="A0A4P7VNM8"/>
<dbReference type="OrthoDB" id="9988028at2"/>
<evidence type="ECO:0000313" key="2">
    <source>
        <dbReference type="EMBL" id="QCD34888.1"/>
    </source>
</evidence>
<proteinExistence type="predicted"/>